<feature type="active site" description="Acyl-thioester intermediate" evidence="6">
    <location>
        <position position="88"/>
    </location>
</feature>
<dbReference type="Pfam" id="PF00108">
    <property type="entry name" value="Thiolase_N"/>
    <property type="match status" value="1"/>
</dbReference>
<dbReference type="Pfam" id="PF02803">
    <property type="entry name" value="Thiolase_C"/>
    <property type="match status" value="1"/>
</dbReference>
<evidence type="ECO:0000256" key="5">
    <source>
        <dbReference type="ARBA" id="ARBA00030755"/>
    </source>
</evidence>
<keyword evidence="11" id="KW-1185">Reference proteome</keyword>
<dbReference type="InterPro" id="IPR020613">
    <property type="entry name" value="Thiolase_CS"/>
</dbReference>
<dbReference type="PANTHER" id="PTHR18919">
    <property type="entry name" value="ACETYL-COA C-ACYLTRANSFERASE"/>
    <property type="match status" value="1"/>
</dbReference>
<feature type="active site" description="Proton acceptor" evidence="6">
    <location>
        <position position="350"/>
    </location>
</feature>
<dbReference type="FunFam" id="3.40.47.10:FF:000010">
    <property type="entry name" value="Acetyl-CoA acetyltransferase (Thiolase)"/>
    <property type="match status" value="1"/>
</dbReference>
<dbReference type="PROSITE" id="PS00098">
    <property type="entry name" value="THIOLASE_1"/>
    <property type="match status" value="1"/>
</dbReference>
<evidence type="ECO:0000313" key="11">
    <source>
        <dbReference type="Proteomes" id="UP000752012"/>
    </source>
</evidence>
<dbReference type="AlphaFoldDB" id="A0A969PNB1"/>
<evidence type="ECO:0000256" key="7">
    <source>
        <dbReference type="RuleBase" id="RU003557"/>
    </source>
</evidence>
<feature type="domain" description="Thiolase N-terminal" evidence="8">
    <location>
        <begin position="4"/>
        <end position="264"/>
    </location>
</feature>
<name>A0A969PNB1_9BACI</name>
<evidence type="ECO:0000256" key="1">
    <source>
        <dbReference type="ARBA" id="ARBA00010982"/>
    </source>
</evidence>
<feature type="domain" description="Thiolase C-terminal" evidence="9">
    <location>
        <begin position="272"/>
        <end position="393"/>
    </location>
</feature>
<dbReference type="Gene3D" id="3.40.47.10">
    <property type="match status" value="1"/>
</dbReference>
<evidence type="ECO:0000256" key="6">
    <source>
        <dbReference type="PIRSR" id="PIRSR000429-1"/>
    </source>
</evidence>
<dbReference type="EC" id="2.3.1.9" evidence="2"/>
<evidence type="ECO:0000259" key="8">
    <source>
        <dbReference type="Pfam" id="PF00108"/>
    </source>
</evidence>
<dbReference type="EMBL" id="JAATHJ010000008">
    <property type="protein sequence ID" value="NJP37370.1"/>
    <property type="molecule type" value="Genomic_DNA"/>
</dbReference>
<dbReference type="InterPro" id="IPR020616">
    <property type="entry name" value="Thiolase_N"/>
</dbReference>
<dbReference type="NCBIfam" id="TIGR01930">
    <property type="entry name" value="AcCoA-C-Actrans"/>
    <property type="match status" value="1"/>
</dbReference>
<evidence type="ECO:0000259" key="9">
    <source>
        <dbReference type="Pfam" id="PF02803"/>
    </source>
</evidence>
<protein>
    <recommendedName>
        <fullName evidence="2">acetyl-CoA C-acetyltransferase</fullName>
        <ecNumber evidence="2">2.3.1.9</ecNumber>
    </recommendedName>
    <alternativeName>
        <fullName evidence="5">Acetoacetyl-CoA thiolase</fullName>
    </alternativeName>
</protein>
<dbReference type="CDD" id="cd00751">
    <property type="entry name" value="thiolase"/>
    <property type="match status" value="1"/>
</dbReference>
<dbReference type="InterPro" id="IPR020615">
    <property type="entry name" value="Thiolase_acyl_enz_int_AS"/>
</dbReference>
<dbReference type="InterPro" id="IPR020617">
    <property type="entry name" value="Thiolase_C"/>
</dbReference>
<dbReference type="InterPro" id="IPR002155">
    <property type="entry name" value="Thiolase"/>
</dbReference>
<proteinExistence type="inferred from homology"/>
<keyword evidence="4 7" id="KW-0012">Acyltransferase</keyword>
<dbReference type="Proteomes" id="UP000752012">
    <property type="component" value="Unassembled WGS sequence"/>
</dbReference>
<evidence type="ECO:0000313" key="10">
    <source>
        <dbReference type="EMBL" id="NJP37370.1"/>
    </source>
</evidence>
<dbReference type="InterPro" id="IPR016039">
    <property type="entry name" value="Thiolase-like"/>
</dbReference>
<evidence type="ECO:0000256" key="4">
    <source>
        <dbReference type="ARBA" id="ARBA00023315"/>
    </source>
</evidence>
<comment type="caution">
    <text evidence="10">The sequence shown here is derived from an EMBL/GenBank/DDBJ whole genome shotgun (WGS) entry which is preliminary data.</text>
</comment>
<accession>A0A969PNB1</accession>
<dbReference type="PIRSF" id="PIRSF000429">
    <property type="entry name" value="Ac-CoA_Ac_transf"/>
    <property type="match status" value="1"/>
</dbReference>
<evidence type="ECO:0000256" key="2">
    <source>
        <dbReference type="ARBA" id="ARBA00012705"/>
    </source>
</evidence>
<evidence type="ECO:0000256" key="3">
    <source>
        <dbReference type="ARBA" id="ARBA00022679"/>
    </source>
</evidence>
<dbReference type="PROSITE" id="PS00737">
    <property type="entry name" value="THIOLASE_2"/>
    <property type="match status" value="1"/>
</dbReference>
<dbReference type="GO" id="GO:0003985">
    <property type="term" value="F:acetyl-CoA C-acetyltransferase activity"/>
    <property type="evidence" value="ECO:0007669"/>
    <property type="project" value="UniProtKB-EC"/>
</dbReference>
<organism evidence="10 11">
    <name type="scientific">Alkalicoccus luteus</name>
    <dbReference type="NCBI Taxonomy" id="1237094"/>
    <lineage>
        <taxon>Bacteria</taxon>
        <taxon>Bacillati</taxon>
        <taxon>Bacillota</taxon>
        <taxon>Bacilli</taxon>
        <taxon>Bacillales</taxon>
        <taxon>Bacillaceae</taxon>
        <taxon>Alkalicoccus</taxon>
    </lineage>
</organism>
<gene>
    <name evidence="10" type="ORF">HCN83_07190</name>
</gene>
<sequence length="396" mass="41236">MRNVVIASAARTPVGNFGGALSGVSAVELGAHAAKEAVQRAGIQPDQIEDVYIGNVLSAGLGQNVARQTAIKAGIPDTVPATTINKLCGSGLRSVSMAAQFIMLGDADIILAGGTESMSNAPYVMPGARWGQRMGDGKLVDTMLKDGLMDAFKPVHMGITAENIAERWGISRERQDDFALESQQRAGRAVEEGRFRDEIVPVDVPGRRGEVTTVADDEFPKPNVTIEKLAKLKPAFKKEGGTVTAGNASGINDGAAMLVVMSEEKANELGVKPLAVLKAYGNAALDPDIMGYGPVPAAKQALERAGWAIDDLDVVEANEAFAAQSLAVVDDLKLDPAKVNVNGGAIALGHPIGASGARVLTTLLYELKRSGKSRGMAALCIGGGQGTALLVERSEQ</sequence>
<comment type="similarity">
    <text evidence="1 7">Belongs to the thiolase-like superfamily. Thiolase family.</text>
</comment>
<feature type="active site" description="Proton acceptor" evidence="6">
    <location>
        <position position="380"/>
    </location>
</feature>
<reference evidence="10 11" key="1">
    <citation type="submission" date="2020-03" db="EMBL/GenBank/DDBJ databases">
        <title>Assessment of the enzymatic potential of alkaline-tolerant lipase obtained from Bacillus luteus H11 (technogenic soil) for the bioremediation of saline soils contaminated with petroleum substances.</title>
        <authorList>
            <person name="Kalwasinska A."/>
        </authorList>
    </citation>
    <scope>NUCLEOTIDE SEQUENCE [LARGE SCALE GENOMIC DNA]</scope>
    <source>
        <strain evidence="10 11">H11</strain>
    </source>
</reference>
<dbReference type="PROSITE" id="PS00099">
    <property type="entry name" value="THIOLASE_3"/>
    <property type="match status" value="1"/>
</dbReference>
<dbReference type="InterPro" id="IPR020610">
    <property type="entry name" value="Thiolase_AS"/>
</dbReference>
<dbReference type="PANTHER" id="PTHR18919:SF107">
    <property type="entry name" value="ACETYL-COA ACETYLTRANSFERASE, CYTOSOLIC"/>
    <property type="match status" value="1"/>
</dbReference>
<keyword evidence="3 7" id="KW-0808">Transferase</keyword>
<dbReference type="RefSeq" id="WP_168005889.1">
    <property type="nucleotide sequence ID" value="NZ_JAATHJ010000008.1"/>
</dbReference>
<dbReference type="SUPFAM" id="SSF53901">
    <property type="entry name" value="Thiolase-like"/>
    <property type="match status" value="2"/>
</dbReference>